<evidence type="ECO:0000313" key="3">
    <source>
        <dbReference type="Proteomes" id="UP000699462"/>
    </source>
</evidence>
<dbReference type="AlphaFoldDB" id="A0A8T0DEU9"/>
<dbReference type="Pfam" id="PF16064">
    <property type="entry name" value="DUF4806"/>
    <property type="match status" value="1"/>
</dbReference>
<reference evidence="2 3" key="1">
    <citation type="submission" date="2019-07" db="EMBL/GenBank/DDBJ databases">
        <title>Annotation for the trematode Paragonimus westermani.</title>
        <authorList>
            <person name="Choi Y.-J."/>
        </authorList>
    </citation>
    <scope>NUCLEOTIDE SEQUENCE [LARGE SCALE GENOMIC DNA]</scope>
    <source>
        <strain evidence="2">180907_Pwestermani</strain>
    </source>
</reference>
<keyword evidence="3" id="KW-1185">Reference proteome</keyword>
<gene>
    <name evidence="2" type="ORF">P879_09636</name>
</gene>
<sequence length="129" mass="14408">MITEIVRLPEELHAIRREVNALRYQRAESSSKSPNLPVRFPVHTVEDIQLLNTKLEDSDTNLSLVNHLSKLGCKSLSDCIGNLMRTTMTEDLATSVSWRGVNNRFSLASTPFASAIIGEFVFDQMTAVT</sequence>
<proteinExistence type="predicted"/>
<evidence type="ECO:0000259" key="1">
    <source>
        <dbReference type="Pfam" id="PF16064"/>
    </source>
</evidence>
<name>A0A8T0DEU9_9TREM</name>
<dbReference type="OrthoDB" id="6278526at2759"/>
<dbReference type="InterPro" id="IPR032071">
    <property type="entry name" value="DUF4806"/>
</dbReference>
<comment type="caution">
    <text evidence="2">The sequence shown here is derived from an EMBL/GenBank/DDBJ whole genome shotgun (WGS) entry which is preliminary data.</text>
</comment>
<dbReference type="Proteomes" id="UP000699462">
    <property type="component" value="Unassembled WGS sequence"/>
</dbReference>
<dbReference type="EMBL" id="JTDF01005275">
    <property type="protein sequence ID" value="KAF8566333.1"/>
    <property type="molecule type" value="Genomic_DNA"/>
</dbReference>
<feature type="domain" description="DUF4806" evidence="1">
    <location>
        <begin position="37"/>
        <end position="105"/>
    </location>
</feature>
<organism evidence="2 3">
    <name type="scientific">Paragonimus westermani</name>
    <dbReference type="NCBI Taxonomy" id="34504"/>
    <lineage>
        <taxon>Eukaryota</taxon>
        <taxon>Metazoa</taxon>
        <taxon>Spiralia</taxon>
        <taxon>Lophotrochozoa</taxon>
        <taxon>Platyhelminthes</taxon>
        <taxon>Trematoda</taxon>
        <taxon>Digenea</taxon>
        <taxon>Plagiorchiida</taxon>
        <taxon>Troglotremata</taxon>
        <taxon>Troglotrematidae</taxon>
        <taxon>Paragonimus</taxon>
    </lineage>
</organism>
<accession>A0A8T0DEU9</accession>
<dbReference type="PANTHER" id="PTHR34153">
    <property type="entry name" value="SI:CH211-262H13.3-RELATED-RELATED"/>
    <property type="match status" value="1"/>
</dbReference>
<dbReference type="PANTHER" id="PTHR34153:SF2">
    <property type="entry name" value="SI:CH211-262H13.3-RELATED"/>
    <property type="match status" value="1"/>
</dbReference>
<protein>
    <recommendedName>
        <fullName evidence="1">DUF4806 domain-containing protein</fullName>
    </recommendedName>
</protein>
<evidence type="ECO:0000313" key="2">
    <source>
        <dbReference type="EMBL" id="KAF8566333.1"/>
    </source>
</evidence>